<dbReference type="CDD" id="cd03801">
    <property type="entry name" value="GT4_PimA-like"/>
    <property type="match status" value="1"/>
</dbReference>
<dbReference type="Pfam" id="PF13439">
    <property type="entry name" value="Glyco_transf_4"/>
    <property type="match status" value="1"/>
</dbReference>
<feature type="domain" description="Glycosyltransferase subfamily 4-like N-terminal" evidence="2">
    <location>
        <begin position="39"/>
        <end position="160"/>
    </location>
</feature>
<evidence type="ECO:0000259" key="1">
    <source>
        <dbReference type="Pfam" id="PF00534"/>
    </source>
</evidence>
<name>A0A401U539_9BACT</name>
<sequence>MAVAEENSVFLISSKIDYSKFRLFSWSVTESLSGNLKEFRIVIPRSLPIINQLNYFIISAYVSYKIGRAFNPQIVHGNIGYPGGFWSYCVSKILGVPFIISEHYSRFKYNFRSPIHKFLTLFSMKRATRVLSVSSHSAEEIEGNINRSVDIVPNMIDVKRFSLKNNLDDSLQIGFLGSLDSDTHQKGLDLLLDALKDFDLDFILHVGGSGRYLNYYKTLTKEYGIESKCQFYGFIAYESIPVFMNKLHFFVSASRFESFGIAMIEAMASGLPVIATNSGGPKDFIKDFNGLMVEVNSAFAMQLAIQKMAHNLEKYKSEEIRSYIEENYDKENFKRQITEIYQESILEK</sequence>
<organism evidence="3 4">
    <name type="scientific">Chryseotalea sanaruensis</name>
    <dbReference type="NCBI Taxonomy" id="2482724"/>
    <lineage>
        <taxon>Bacteria</taxon>
        <taxon>Pseudomonadati</taxon>
        <taxon>Bacteroidota</taxon>
        <taxon>Cytophagia</taxon>
        <taxon>Cytophagales</taxon>
        <taxon>Chryseotaleaceae</taxon>
        <taxon>Chryseotalea</taxon>
    </lineage>
</organism>
<dbReference type="EMBL" id="BHXQ01000001">
    <property type="protein sequence ID" value="GCC49906.1"/>
    <property type="molecule type" value="Genomic_DNA"/>
</dbReference>
<reference evidence="3 4" key="1">
    <citation type="submission" date="2018-11" db="EMBL/GenBank/DDBJ databases">
        <title>Chryseotalea sanarue gen. nov., sp., nov., a member of the family Cytophagaceae, isolated from a brackish lake in Hamamatsu Japan.</title>
        <authorList>
            <person name="Maejima Y."/>
            <person name="Iino T."/>
            <person name="Muraguchi Y."/>
            <person name="Fukuda K."/>
            <person name="Ohkuma M."/>
            <person name="Moriuchi R."/>
            <person name="Dohra H."/>
            <person name="Kimbara K."/>
            <person name="Shintani M."/>
        </authorList>
    </citation>
    <scope>NUCLEOTIDE SEQUENCE [LARGE SCALE GENOMIC DNA]</scope>
    <source>
        <strain evidence="3 4">Ys</strain>
    </source>
</reference>
<keyword evidence="3" id="KW-0808">Transferase</keyword>
<keyword evidence="4" id="KW-1185">Reference proteome</keyword>
<dbReference type="SUPFAM" id="SSF53756">
    <property type="entry name" value="UDP-Glycosyltransferase/glycogen phosphorylase"/>
    <property type="match status" value="1"/>
</dbReference>
<proteinExistence type="predicted"/>
<feature type="domain" description="Glycosyl transferase family 1" evidence="1">
    <location>
        <begin position="175"/>
        <end position="316"/>
    </location>
</feature>
<dbReference type="Proteomes" id="UP000288227">
    <property type="component" value="Unassembled WGS sequence"/>
</dbReference>
<comment type="caution">
    <text evidence="3">The sequence shown here is derived from an EMBL/GenBank/DDBJ whole genome shotgun (WGS) entry which is preliminary data.</text>
</comment>
<protein>
    <submittedName>
        <fullName evidence="3">Glycosyltransferase family 4 protein</fullName>
    </submittedName>
</protein>
<evidence type="ECO:0000259" key="2">
    <source>
        <dbReference type="Pfam" id="PF13439"/>
    </source>
</evidence>
<dbReference type="InterPro" id="IPR028098">
    <property type="entry name" value="Glyco_trans_4-like_N"/>
</dbReference>
<dbReference type="AlphaFoldDB" id="A0A401U539"/>
<gene>
    <name evidence="3" type="ORF">SanaruYs_01200</name>
</gene>
<dbReference type="GO" id="GO:0016757">
    <property type="term" value="F:glycosyltransferase activity"/>
    <property type="evidence" value="ECO:0007669"/>
    <property type="project" value="InterPro"/>
</dbReference>
<dbReference type="PANTHER" id="PTHR12526">
    <property type="entry name" value="GLYCOSYLTRANSFERASE"/>
    <property type="match status" value="1"/>
</dbReference>
<accession>A0A401U539</accession>
<dbReference type="PANTHER" id="PTHR12526:SF638">
    <property type="entry name" value="SPORE COAT PROTEIN SA"/>
    <property type="match status" value="1"/>
</dbReference>
<dbReference type="Pfam" id="PF00534">
    <property type="entry name" value="Glycos_transf_1"/>
    <property type="match status" value="1"/>
</dbReference>
<evidence type="ECO:0000313" key="3">
    <source>
        <dbReference type="EMBL" id="GCC49906.1"/>
    </source>
</evidence>
<dbReference type="Gene3D" id="3.40.50.2000">
    <property type="entry name" value="Glycogen Phosphorylase B"/>
    <property type="match status" value="2"/>
</dbReference>
<dbReference type="InterPro" id="IPR001296">
    <property type="entry name" value="Glyco_trans_1"/>
</dbReference>
<evidence type="ECO:0000313" key="4">
    <source>
        <dbReference type="Proteomes" id="UP000288227"/>
    </source>
</evidence>